<comment type="caution">
    <text evidence="6">The sequence shown here is derived from an EMBL/GenBank/DDBJ whole genome shotgun (WGS) entry which is preliminary data.</text>
</comment>
<feature type="non-terminal residue" evidence="6">
    <location>
        <position position="53"/>
    </location>
</feature>
<dbReference type="GO" id="GO:0005739">
    <property type="term" value="C:mitochondrion"/>
    <property type="evidence" value="ECO:0007669"/>
    <property type="project" value="UniProtKB-SubCell"/>
</dbReference>
<dbReference type="AlphaFoldDB" id="X1AGG4"/>
<keyword evidence="3" id="KW-0809">Transit peptide</keyword>
<evidence type="ECO:0000256" key="4">
    <source>
        <dbReference type="ARBA" id="ARBA00023128"/>
    </source>
</evidence>
<evidence type="ECO:0000256" key="1">
    <source>
        <dbReference type="ARBA" id="ARBA00004173"/>
    </source>
</evidence>
<dbReference type="InterPro" id="IPR045853">
    <property type="entry name" value="Pep_chain_release_fac_I_sf"/>
</dbReference>
<feature type="domain" description="Prokaryotic-type class I peptide chain release factors" evidence="5">
    <location>
        <begin position="2"/>
        <end position="52"/>
    </location>
</feature>
<dbReference type="Pfam" id="PF00472">
    <property type="entry name" value="RF-1"/>
    <property type="match status" value="1"/>
</dbReference>
<sequence>MKDKDFKITCTRGSGPGGQHRNKVESCVIVKHIPTGLQEKCEDTPNQNRNKNI</sequence>
<organism evidence="6">
    <name type="scientific">marine sediment metagenome</name>
    <dbReference type="NCBI Taxonomy" id="412755"/>
    <lineage>
        <taxon>unclassified sequences</taxon>
        <taxon>metagenomes</taxon>
        <taxon>ecological metagenomes</taxon>
    </lineage>
</organism>
<dbReference type="GO" id="GO:0003747">
    <property type="term" value="F:translation release factor activity"/>
    <property type="evidence" value="ECO:0007669"/>
    <property type="project" value="InterPro"/>
</dbReference>
<name>X1AGG4_9ZZZZ</name>
<dbReference type="SUPFAM" id="SSF75620">
    <property type="entry name" value="Release factor"/>
    <property type="match status" value="1"/>
</dbReference>
<proteinExistence type="inferred from homology"/>
<protein>
    <recommendedName>
        <fullName evidence="5">Prokaryotic-type class I peptide chain release factors domain-containing protein</fullName>
    </recommendedName>
</protein>
<comment type="subcellular location">
    <subcellularLocation>
        <location evidence="1">Mitochondrion</location>
    </subcellularLocation>
</comment>
<dbReference type="PANTHER" id="PTHR46203:SF1">
    <property type="entry name" value="MITOCHONDRIAL TRANSLATION RELEASE FACTOR IN RESCUE"/>
    <property type="match status" value="1"/>
</dbReference>
<reference evidence="6" key="1">
    <citation type="journal article" date="2014" name="Front. Microbiol.">
        <title>High frequency of phylogenetically diverse reductive dehalogenase-homologous genes in deep subseafloor sedimentary metagenomes.</title>
        <authorList>
            <person name="Kawai M."/>
            <person name="Futagami T."/>
            <person name="Toyoda A."/>
            <person name="Takaki Y."/>
            <person name="Nishi S."/>
            <person name="Hori S."/>
            <person name="Arai W."/>
            <person name="Tsubouchi T."/>
            <person name="Morono Y."/>
            <person name="Uchiyama I."/>
            <person name="Ito T."/>
            <person name="Fujiyama A."/>
            <person name="Inagaki F."/>
            <person name="Takami H."/>
        </authorList>
    </citation>
    <scope>NUCLEOTIDE SEQUENCE</scope>
    <source>
        <strain evidence="6">Expedition CK06-06</strain>
    </source>
</reference>
<comment type="similarity">
    <text evidence="2">Belongs to the prokaryotic/mitochondrial release factor family.</text>
</comment>
<dbReference type="InterPro" id="IPR000352">
    <property type="entry name" value="Pep_chain_release_fac_I"/>
</dbReference>
<accession>X1AGG4</accession>
<evidence type="ECO:0000313" key="6">
    <source>
        <dbReference type="EMBL" id="GAG81670.1"/>
    </source>
</evidence>
<dbReference type="InterPro" id="IPR052405">
    <property type="entry name" value="Mito_Transl_Release_Factor"/>
</dbReference>
<dbReference type="EMBL" id="BART01019081">
    <property type="protein sequence ID" value="GAG81670.1"/>
    <property type="molecule type" value="Genomic_DNA"/>
</dbReference>
<dbReference type="Gene3D" id="3.30.160.20">
    <property type="match status" value="1"/>
</dbReference>
<dbReference type="PANTHER" id="PTHR46203">
    <property type="entry name" value="PROBABLE PEPTIDE CHAIN RELEASE FACTOR C12ORF65"/>
    <property type="match status" value="1"/>
</dbReference>
<evidence type="ECO:0000256" key="2">
    <source>
        <dbReference type="ARBA" id="ARBA00010835"/>
    </source>
</evidence>
<keyword evidence="4" id="KW-0496">Mitochondrion</keyword>
<evidence type="ECO:0000256" key="3">
    <source>
        <dbReference type="ARBA" id="ARBA00022946"/>
    </source>
</evidence>
<gene>
    <name evidence="6" type="ORF">S01H4_35816</name>
</gene>
<evidence type="ECO:0000259" key="5">
    <source>
        <dbReference type="Pfam" id="PF00472"/>
    </source>
</evidence>